<evidence type="ECO:0000313" key="2">
    <source>
        <dbReference type="EMBL" id="OGK04122.1"/>
    </source>
</evidence>
<dbReference type="GO" id="GO:0016491">
    <property type="term" value="F:oxidoreductase activity"/>
    <property type="evidence" value="ECO:0007669"/>
    <property type="project" value="TreeGrafter"/>
</dbReference>
<dbReference type="PANTHER" id="PTHR12697">
    <property type="entry name" value="PBS LYASE HEAT-LIKE PROTEIN"/>
    <property type="match status" value="1"/>
</dbReference>
<protein>
    <recommendedName>
        <fullName evidence="1">STAS domain-containing protein</fullName>
    </recommendedName>
</protein>
<reference evidence="2 3" key="1">
    <citation type="journal article" date="2016" name="Nat. Commun.">
        <title>Thousands of microbial genomes shed light on interconnected biogeochemical processes in an aquifer system.</title>
        <authorList>
            <person name="Anantharaman K."/>
            <person name="Brown C.T."/>
            <person name="Hug L.A."/>
            <person name="Sharon I."/>
            <person name="Castelle C.J."/>
            <person name="Probst A.J."/>
            <person name="Thomas B.C."/>
            <person name="Singh A."/>
            <person name="Wilkins M.J."/>
            <person name="Karaoz U."/>
            <person name="Brodie E.L."/>
            <person name="Williams K.H."/>
            <person name="Hubbard S.S."/>
            <person name="Banfield J.F."/>
        </authorList>
    </citation>
    <scope>NUCLEOTIDE SEQUENCE [LARGE SCALE GENOMIC DNA]</scope>
</reference>
<dbReference type="PANTHER" id="PTHR12697:SF38">
    <property type="entry name" value="PBS LYASE HEAT DOMAIN PROTEIN REPEAT-CONTAINING PROTEIN"/>
    <property type="match status" value="1"/>
</dbReference>
<dbReference type="InterPro" id="IPR036513">
    <property type="entry name" value="STAS_dom_sf"/>
</dbReference>
<dbReference type="InterPro" id="IPR011989">
    <property type="entry name" value="ARM-like"/>
</dbReference>
<dbReference type="Pfam" id="PF13646">
    <property type="entry name" value="HEAT_2"/>
    <property type="match status" value="1"/>
</dbReference>
<dbReference type="Gene3D" id="3.30.750.24">
    <property type="entry name" value="STAS domain"/>
    <property type="match status" value="1"/>
</dbReference>
<dbReference type="SUPFAM" id="SSF52091">
    <property type="entry name" value="SpoIIaa-like"/>
    <property type="match status" value="1"/>
</dbReference>
<dbReference type="PROSITE" id="PS50801">
    <property type="entry name" value="STAS"/>
    <property type="match status" value="1"/>
</dbReference>
<dbReference type="Proteomes" id="UP000179243">
    <property type="component" value="Unassembled WGS sequence"/>
</dbReference>
<comment type="caution">
    <text evidence="2">The sequence shown here is derived from an EMBL/GenBank/DDBJ whole genome shotgun (WGS) entry which is preliminary data.</text>
</comment>
<feature type="domain" description="STAS" evidence="1">
    <location>
        <begin position="314"/>
        <end position="411"/>
    </location>
</feature>
<gene>
    <name evidence="2" type="ORF">A2519_19680</name>
</gene>
<accession>A0A1F7FC85</accession>
<dbReference type="Gene3D" id="1.25.10.10">
    <property type="entry name" value="Leucine-rich Repeat Variant"/>
    <property type="match status" value="1"/>
</dbReference>
<name>A0A1F7FC85_UNCRA</name>
<dbReference type="InterPro" id="IPR016024">
    <property type="entry name" value="ARM-type_fold"/>
</dbReference>
<dbReference type="Pfam" id="PF01740">
    <property type="entry name" value="STAS"/>
    <property type="match status" value="1"/>
</dbReference>
<evidence type="ECO:0000259" key="1">
    <source>
        <dbReference type="PROSITE" id="PS50801"/>
    </source>
</evidence>
<proteinExistence type="predicted"/>
<organism evidence="2 3">
    <name type="scientific">Candidatus Raymondbacteria bacterium RIFOXYD12_FULL_49_13</name>
    <dbReference type="NCBI Taxonomy" id="1817890"/>
    <lineage>
        <taxon>Bacteria</taxon>
        <taxon>Raymondiibacteriota</taxon>
    </lineage>
</organism>
<sequence>MNASLKELLLSPLETEQLEGLRQITRDNFYVNLPMIMEIIRGKKGMPADEAMRIASSVIQETLRSMDNAIEPGTRDVLVGLLLKFEPEILERLRADFLSTDLKKRFDSLFLLRSMNSVRTASDILQQALNDSNKLIRAAAVKTLGTMARKKEPAIIVTYLKDADSRVRANAVEALEETENKNSVSVLLRIKNDTNNRVRANVVKALWSLGYHDVEKDLKEMVTSPSELMRASAAWVIGEIGIESQPLAQLLGRLDRDTSPLVSTNYYLARKKIADPSTRQKGKKRGSAGKGFKAAVVKTSQVGIEEKASKYFRILKLRGRLNAYSMIPVKLRIQEMLALGSQNIAFDFEGVDDIDATFMQFLKNLNKKIRGMSGKFMVFNTQKEVMDILSMNNVDGFVLIFSADEKVDHLL</sequence>
<dbReference type="InterPro" id="IPR002645">
    <property type="entry name" value="STAS_dom"/>
</dbReference>
<dbReference type="SUPFAM" id="SSF48371">
    <property type="entry name" value="ARM repeat"/>
    <property type="match status" value="1"/>
</dbReference>
<dbReference type="EMBL" id="MFYX01000075">
    <property type="protein sequence ID" value="OGK04122.1"/>
    <property type="molecule type" value="Genomic_DNA"/>
</dbReference>
<evidence type="ECO:0000313" key="3">
    <source>
        <dbReference type="Proteomes" id="UP000179243"/>
    </source>
</evidence>
<dbReference type="CDD" id="cd07043">
    <property type="entry name" value="STAS_anti-anti-sigma_factors"/>
    <property type="match status" value="1"/>
</dbReference>
<dbReference type="AlphaFoldDB" id="A0A1F7FC85"/>